<keyword evidence="4" id="KW-1185">Reference proteome</keyword>
<dbReference type="InterPro" id="IPR019557">
    <property type="entry name" value="AminoTfrase-like_pln_mobile"/>
</dbReference>
<dbReference type="Gene3D" id="3.40.50.1000">
    <property type="entry name" value="HAD superfamily/HAD-like"/>
    <property type="match status" value="1"/>
</dbReference>
<feature type="region of interest" description="Disordered" evidence="1">
    <location>
        <begin position="1"/>
        <end position="23"/>
    </location>
</feature>
<sequence length="791" mass="89820">MGKKKPRKNAKEIECDSEEAETTNRVTNAMIGSSEIECDSDPDQTESQGENVQQKRRCMVVALESEFYRRIFGKAKSVTKASIREAIYRLVKANGANEMEPSIRRTDNEDLAMLIGLYMCNTIFFTTKDAITIKEKYLGLVVNFERCKTLSWAHLIHAHLARRINKSFKNPENITGCVFYLPIWFAEHTKIVVPKALPEDKFVPTAGRWNLKQICTALLKDMDESKYVFDQKFVEPYTEKEKVVLNMSEEGGIMFLEEGREDKYEELRMTIKSSWEQMQKMDCNNEEVVPKMQEMLNKIYFKAYPDIQPDRIHKEFDDSVQLDDDAKLDVPMSHQEAPEDDSNSVQVKKDDDAKVDVPMSHQEAPEDDSNSSQVKNDKRVEFDDSVQLDDNAKVDVPMSHQEAPEDDSNSVQVKNDKRVELVFDDDVENMDVADILIGLKENHTAPETTSSASPKAASEDPNVTVPEAKLGDTKPYLVFERNFKKRKASESNVQKDDILAENKKVKDEHIAARSVEIIKKFEEEGLYKGNSMDGNGKTSLEKVTRESANTIEKLQEDGESKPSTANIDEFALATSRNMNNIQVEASSVVTKKKETLSSELRGMNHPESANTTKEMKKIFPPDLDIQQIQIWNQAHCTDTKIPDPDSHKASKPWFLKVTYQINTRFSGDLDHALNTIMVDDSPLKTVINPRNTVVFPKTWHPGDAKDNTLSKDEAIRSFFYSLPYDGDIQDHVLTKQPKCFRQEEADSTIAMVWGNSYYATKLRNIEEQERTKAGSTIIGKTKSGSTTIGSS</sequence>
<gene>
    <name evidence="3" type="ORF">C5167_033090</name>
</gene>
<protein>
    <recommendedName>
        <fullName evidence="2">Aminotransferase-like plant mobile domain-containing protein</fullName>
    </recommendedName>
</protein>
<dbReference type="AlphaFoldDB" id="A0A4Y7KC45"/>
<dbReference type="InterPro" id="IPR023214">
    <property type="entry name" value="HAD_sf"/>
</dbReference>
<dbReference type="Gramene" id="RZC69930">
    <property type="protein sequence ID" value="RZC69930"/>
    <property type="gene ID" value="C5167_033090"/>
</dbReference>
<evidence type="ECO:0000313" key="3">
    <source>
        <dbReference type="EMBL" id="RZC69930.1"/>
    </source>
</evidence>
<feature type="compositionally biased region" description="Low complexity" evidence="1">
    <location>
        <begin position="774"/>
        <end position="791"/>
    </location>
</feature>
<dbReference type="STRING" id="3469.A0A4Y7KC45"/>
<organism evidence="3 4">
    <name type="scientific">Papaver somniferum</name>
    <name type="common">Opium poppy</name>
    <dbReference type="NCBI Taxonomy" id="3469"/>
    <lineage>
        <taxon>Eukaryota</taxon>
        <taxon>Viridiplantae</taxon>
        <taxon>Streptophyta</taxon>
        <taxon>Embryophyta</taxon>
        <taxon>Tracheophyta</taxon>
        <taxon>Spermatophyta</taxon>
        <taxon>Magnoliopsida</taxon>
        <taxon>Ranunculales</taxon>
        <taxon>Papaveraceae</taxon>
        <taxon>Papaveroideae</taxon>
        <taxon>Papaver</taxon>
    </lineage>
</organism>
<reference evidence="3 4" key="1">
    <citation type="journal article" date="2018" name="Science">
        <title>The opium poppy genome and morphinan production.</title>
        <authorList>
            <person name="Guo L."/>
            <person name="Winzer T."/>
            <person name="Yang X."/>
            <person name="Li Y."/>
            <person name="Ning Z."/>
            <person name="He Z."/>
            <person name="Teodor R."/>
            <person name="Lu Y."/>
            <person name="Bowser T.A."/>
            <person name="Graham I.A."/>
            <person name="Ye K."/>
        </authorList>
    </citation>
    <scope>NUCLEOTIDE SEQUENCE [LARGE SCALE GENOMIC DNA]</scope>
    <source>
        <strain evidence="4">cv. HN1</strain>
        <tissue evidence="3">Leaves</tissue>
    </source>
</reference>
<feature type="region of interest" description="Disordered" evidence="1">
    <location>
        <begin position="769"/>
        <end position="791"/>
    </location>
</feature>
<feature type="region of interest" description="Disordered" evidence="1">
    <location>
        <begin position="444"/>
        <end position="468"/>
    </location>
</feature>
<evidence type="ECO:0000259" key="2">
    <source>
        <dbReference type="Pfam" id="PF10536"/>
    </source>
</evidence>
<evidence type="ECO:0000313" key="4">
    <source>
        <dbReference type="Proteomes" id="UP000316621"/>
    </source>
</evidence>
<dbReference type="Pfam" id="PF10536">
    <property type="entry name" value="PMD"/>
    <property type="match status" value="1"/>
</dbReference>
<name>A0A4Y7KC45_PAPSO</name>
<feature type="region of interest" description="Disordered" evidence="1">
    <location>
        <begin position="32"/>
        <end position="51"/>
    </location>
</feature>
<evidence type="ECO:0000256" key="1">
    <source>
        <dbReference type="SAM" id="MobiDB-lite"/>
    </source>
</evidence>
<feature type="region of interest" description="Disordered" evidence="1">
    <location>
        <begin position="359"/>
        <end position="391"/>
    </location>
</feature>
<proteinExistence type="predicted"/>
<accession>A0A4Y7KC45</accession>
<dbReference type="Proteomes" id="UP000316621">
    <property type="component" value="Chromosome 7"/>
</dbReference>
<feature type="domain" description="Aminotransferase-like plant mobile" evidence="2">
    <location>
        <begin position="109"/>
        <end position="243"/>
    </location>
</feature>
<dbReference type="EMBL" id="CM010721">
    <property type="protein sequence ID" value="RZC69930.1"/>
    <property type="molecule type" value="Genomic_DNA"/>
</dbReference>